<evidence type="ECO:0000313" key="1">
    <source>
        <dbReference type="EMBL" id="KRY77400.1"/>
    </source>
</evidence>
<dbReference type="EMBL" id="JYDS01000081">
    <property type="protein sequence ID" value="KRZ26700.1"/>
    <property type="molecule type" value="Genomic_DNA"/>
</dbReference>
<keyword evidence="4" id="KW-1185">Reference proteome</keyword>
<sequence length="80" mass="8700">MVLVECSRGVLLSVLLCCPSELENAKTSSTAFRVFILLKQPSSNAGLIPLLSVFQLIEHCGLLKKTEELAEIVEIVMDAP</sequence>
<comment type="caution">
    <text evidence="1">The sequence shown here is derived from an EMBL/GenBank/DDBJ whole genome shotgun (WGS) entry which is preliminary data.</text>
</comment>
<protein>
    <submittedName>
        <fullName evidence="1">Uncharacterized protein</fullName>
    </submittedName>
</protein>
<evidence type="ECO:0000313" key="2">
    <source>
        <dbReference type="EMBL" id="KRZ26700.1"/>
    </source>
</evidence>
<reference evidence="3 4" key="1">
    <citation type="submission" date="2015-01" db="EMBL/GenBank/DDBJ databases">
        <title>Evolution of Trichinella species and genotypes.</title>
        <authorList>
            <person name="Korhonen P.K."/>
            <person name="Edoardo P."/>
            <person name="Giuseppe L.R."/>
            <person name="Gasser R.B."/>
        </authorList>
    </citation>
    <scope>NUCLEOTIDE SEQUENCE [LARGE SCALE GENOMIC DNA]</scope>
    <source>
        <strain evidence="1">ISS13</strain>
        <strain evidence="2">ISS588</strain>
    </source>
</reference>
<evidence type="ECO:0000313" key="3">
    <source>
        <dbReference type="Proteomes" id="UP000054632"/>
    </source>
</evidence>
<proteinExistence type="predicted"/>
<dbReference type="EMBL" id="JYDR01000007">
    <property type="protein sequence ID" value="KRY77400.1"/>
    <property type="molecule type" value="Genomic_DNA"/>
</dbReference>
<name>A0A0V1EU85_TRIPS</name>
<dbReference type="AlphaFoldDB" id="A0A0V1EU85"/>
<gene>
    <name evidence="1" type="ORF">T4A_5446</name>
    <name evidence="2" type="ORF">T4B_2013</name>
</gene>
<evidence type="ECO:0000313" key="4">
    <source>
        <dbReference type="Proteomes" id="UP000054805"/>
    </source>
</evidence>
<dbReference type="Proteomes" id="UP000054805">
    <property type="component" value="Unassembled WGS sequence"/>
</dbReference>
<dbReference type="Proteomes" id="UP000054632">
    <property type="component" value="Unassembled WGS sequence"/>
</dbReference>
<accession>A0A0V1EU85</accession>
<organism evidence="1 3">
    <name type="scientific">Trichinella pseudospiralis</name>
    <name type="common">Parasitic roundworm</name>
    <dbReference type="NCBI Taxonomy" id="6337"/>
    <lineage>
        <taxon>Eukaryota</taxon>
        <taxon>Metazoa</taxon>
        <taxon>Ecdysozoa</taxon>
        <taxon>Nematoda</taxon>
        <taxon>Enoplea</taxon>
        <taxon>Dorylaimia</taxon>
        <taxon>Trichinellida</taxon>
        <taxon>Trichinellidae</taxon>
        <taxon>Trichinella</taxon>
    </lineage>
</organism>